<keyword evidence="1" id="KW-0732">Signal</keyword>
<evidence type="ECO:0000313" key="3">
    <source>
        <dbReference type="EMBL" id="MUF07136.1"/>
    </source>
</evidence>
<proteinExistence type="predicted"/>
<reference evidence="3 4" key="1">
    <citation type="submission" date="2019-11" db="EMBL/GenBank/DDBJ databases">
        <title>Pseudomonas karstica sp. nov. and Pseudomonas spelaei sp. nov. from karst caves.</title>
        <authorList>
            <person name="Zeman M."/>
        </authorList>
    </citation>
    <scope>NUCLEOTIDE SEQUENCE [LARGE SCALE GENOMIC DNA]</scope>
    <source>
        <strain evidence="3 4">CCM 7893</strain>
    </source>
</reference>
<dbReference type="RefSeq" id="WP_155585291.1">
    <property type="nucleotide sequence ID" value="NZ_JBHSTH010000022.1"/>
</dbReference>
<keyword evidence="4" id="KW-1185">Reference proteome</keyword>
<evidence type="ECO:0000259" key="2">
    <source>
        <dbReference type="Pfam" id="PF24316"/>
    </source>
</evidence>
<feature type="signal peptide" evidence="1">
    <location>
        <begin position="1"/>
        <end position="24"/>
    </location>
</feature>
<gene>
    <name evidence="3" type="ORF">GNF76_22545</name>
</gene>
<dbReference type="OrthoDB" id="6935494at2"/>
<feature type="chain" id="PRO_5026215417" description="Tli3-like domain-containing protein" evidence="1">
    <location>
        <begin position="25"/>
        <end position="369"/>
    </location>
</feature>
<feature type="domain" description="Tli3-like" evidence="2">
    <location>
        <begin position="193"/>
        <end position="294"/>
    </location>
</feature>
<dbReference type="Proteomes" id="UP000438196">
    <property type="component" value="Unassembled WGS sequence"/>
</dbReference>
<organism evidence="3 4">
    <name type="scientific">Pseudomonas spelaei</name>
    <dbReference type="NCBI Taxonomy" id="1055469"/>
    <lineage>
        <taxon>Bacteria</taxon>
        <taxon>Pseudomonadati</taxon>
        <taxon>Pseudomonadota</taxon>
        <taxon>Gammaproteobacteria</taxon>
        <taxon>Pseudomonadales</taxon>
        <taxon>Pseudomonadaceae</taxon>
        <taxon>Pseudomonas</taxon>
    </lineage>
</organism>
<sequence length="369" mass="41638">MKKKTSFCALAVALLLAGCTNQNVYLSPALAGAGGIINQIDDKHYFVAEPNQDNPCAAPNIYYVDQVTGARKLAIDWATAGGYTLQGDRWDTLAQSIRNAQPGCAKPYRLESQNTLRTYENTKTTEARGFVLYWLDGDVIHFKALQLRTRQDGTMDPEWPGTDALDFRYWDDLNPNADRDAPENGKPYRGPVAAPQVVYRIDDNRYFEFVPRQSYFCITGTMMYVDRQQGIRSRVEDWGRHEYSGRSDQLVVDAANTRYLLAPWRNDISGVYAGGGGGRTQLLYSADAGKTWQSRSPTGLGGRLAYLNGDNLYLVLDDEAWSTHLPTPQVPGWDWEKNWTHFKLKERSLPPVGKWPIDKQFHCKGNGYE</sequence>
<protein>
    <recommendedName>
        <fullName evidence="2">Tli3-like domain-containing protein</fullName>
    </recommendedName>
</protein>
<dbReference type="InterPro" id="IPR057562">
    <property type="entry name" value="Tli3-like_dom"/>
</dbReference>
<dbReference type="Pfam" id="PF24316">
    <property type="entry name" value="Tli3"/>
    <property type="match status" value="1"/>
</dbReference>
<dbReference type="EMBL" id="WNNK01000022">
    <property type="protein sequence ID" value="MUF07136.1"/>
    <property type="molecule type" value="Genomic_DNA"/>
</dbReference>
<accession>A0A6I3WLE1</accession>
<dbReference type="AlphaFoldDB" id="A0A6I3WLE1"/>
<evidence type="ECO:0000313" key="4">
    <source>
        <dbReference type="Proteomes" id="UP000438196"/>
    </source>
</evidence>
<dbReference type="PROSITE" id="PS51257">
    <property type="entry name" value="PROKAR_LIPOPROTEIN"/>
    <property type="match status" value="1"/>
</dbReference>
<comment type="caution">
    <text evidence="3">The sequence shown here is derived from an EMBL/GenBank/DDBJ whole genome shotgun (WGS) entry which is preliminary data.</text>
</comment>
<name>A0A6I3WLE1_9PSED</name>
<evidence type="ECO:0000256" key="1">
    <source>
        <dbReference type="SAM" id="SignalP"/>
    </source>
</evidence>